<evidence type="ECO:0000313" key="1">
    <source>
        <dbReference type="EMBL" id="USQ77738.1"/>
    </source>
</evidence>
<evidence type="ECO:0000313" key="2">
    <source>
        <dbReference type="Proteomes" id="UP001056535"/>
    </source>
</evidence>
<dbReference type="PANTHER" id="PTHR11440">
    <property type="entry name" value="LECITHIN-CHOLESTEROL ACYLTRANSFERASE-RELATED"/>
    <property type="match status" value="1"/>
</dbReference>
<evidence type="ECO:0008006" key="3">
    <source>
        <dbReference type="Google" id="ProtNLM"/>
    </source>
</evidence>
<dbReference type="Pfam" id="PF02450">
    <property type="entry name" value="LCAT"/>
    <property type="match status" value="1"/>
</dbReference>
<dbReference type="EMBL" id="CP099490">
    <property type="protein sequence ID" value="USQ77738.1"/>
    <property type="molecule type" value="Genomic_DNA"/>
</dbReference>
<dbReference type="RefSeq" id="WP_252623224.1">
    <property type="nucleotide sequence ID" value="NZ_CP099490.1"/>
</dbReference>
<accession>A0ABY4YLZ5</accession>
<keyword evidence="2" id="KW-1185">Reference proteome</keyword>
<dbReference type="Gene3D" id="3.40.50.1820">
    <property type="entry name" value="alpha/beta hydrolase"/>
    <property type="match status" value="1"/>
</dbReference>
<organism evidence="1 2">
    <name type="scientific">Ornithinimicrobium cryptoxanthini</name>
    <dbReference type="NCBI Taxonomy" id="2934161"/>
    <lineage>
        <taxon>Bacteria</taxon>
        <taxon>Bacillati</taxon>
        <taxon>Actinomycetota</taxon>
        <taxon>Actinomycetes</taxon>
        <taxon>Micrococcales</taxon>
        <taxon>Ornithinimicrobiaceae</taxon>
        <taxon>Ornithinimicrobium</taxon>
    </lineage>
</organism>
<dbReference type="InterPro" id="IPR003386">
    <property type="entry name" value="LACT/PDAT_acylTrfase"/>
</dbReference>
<name>A0ABY4YLZ5_9MICO</name>
<gene>
    <name evidence="1" type="ORF">NF557_07525</name>
</gene>
<reference evidence="1" key="1">
    <citation type="submission" date="2022-06" db="EMBL/GenBank/DDBJ databases">
        <title>Ornithinimicrobium JY.X270.</title>
        <authorList>
            <person name="Huang Y."/>
        </authorList>
    </citation>
    <scope>NUCLEOTIDE SEQUENCE</scope>
    <source>
        <strain evidence="1">JY.X270</strain>
    </source>
</reference>
<proteinExistence type="predicted"/>
<dbReference type="Proteomes" id="UP001056535">
    <property type="component" value="Chromosome"/>
</dbReference>
<protein>
    <recommendedName>
        <fullName evidence="3">Lecithin:cholesterol acyltransferase</fullName>
    </recommendedName>
</protein>
<sequence length="466" mass="49843">MTDDIFVLLPGITGSVLQKDGKDVFGLTASAGLRALFSGGRSITDLKTDPLAPPGQRPDDGVTAVRIAPDAHLIPGLWKIDGYSKVADYLQKRLKAVPQESYFEFPYDWRLDNRIAAADLRDAIGRWLGARRQSRPDAKVVLVAHSMGGLVSRYYLEVLGGWQDTRALVTFGTPHRGSLNALDFLANGLRKAFGLVDLTDLVRSFPSIHQLLPIYRCVDTGTGEASYLTDAVGMLPGLNAEAVQAARIFHQEIEDAVTANRQLGEYLERGYRLQSVVGIEHPTKQSALLRGDGLQVVETHLGTDHGGDGTVPRVSASPMEAKDDSTAMFAGTRHSSLQNADAVLTQLRGWLSGVDLTDFRAGAPVRLSVGLQDVYAVGEPVTVTVTPSDGIAEINYQLEQVADPLVAGEDGSPTGVTVPPVTGGMPAADGTNLLEIPSPGPGLYRLTLTGRPEVEPVSDLLLVAPR</sequence>
<dbReference type="SUPFAM" id="SSF53474">
    <property type="entry name" value="alpha/beta-Hydrolases"/>
    <property type="match status" value="1"/>
</dbReference>
<dbReference type="InterPro" id="IPR029058">
    <property type="entry name" value="AB_hydrolase_fold"/>
</dbReference>